<sequence length="69" mass="7809">MAPASQGRTSSYSRCEKYTIHKIQIIHIVHTIQNLHTILLISRSDPKTPGSGSRRLFTLFFGTKLKNVI</sequence>
<protein>
    <submittedName>
        <fullName evidence="1">Uncharacterized protein</fullName>
    </submittedName>
</protein>
<proteinExistence type="predicted"/>
<organism evidence="1 2">
    <name type="scientific">Salmonella enterica</name>
    <name type="common">Salmonella choleraesuis</name>
    <dbReference type="NCBI Taxonomy" id="28901"/>
    <lineage>
        <taxon>Bacteria</taxon>
        <taxon>Pseudomonadati</taxon>
        <taxon>Pseudomonadota</taxon>
        <taxon>Gammaproteobacteria</taxon>
        <taxon>Enterobacterales</taxon>
        <taxon>Enterobacteriaceae</taxon>
        <taxon>Salmonella</taxon>
    </lineage>
</organism>
<reference evidence="1 2" key="1">
    <citation type="submission" date="2018-04" db="EMBL/GenBank/DDBJ databases">
        <title>Serotype diversity and antimicrobial resistance among Salmonella enterica isolated from patients at an equine referral hospital.</title>
        <authorList>
            <person name="Leon I.M."/>
            <person name="Lawhon S.D."/>
            <person name="Norman K.N."/>
            <person name="Threadgill D.S."/>
            <person name="Ohta N."/>
            <person name="Vinasco J."/>
            <person name="Scott H.M."/>
        </authorList>
    </citation>
    <scope>NUCLEOTIDE SEQUENCE [LARGE SCALE GENOMIC DNA]</scope>
    <source>
        <strain evidence="1 2">235</strain>
    </source>
</reference>
<comment type="caution">
    <text evidence="1">The sequence shown here is derived from an EMBL/GenBank/DDBJ whole genome shotgun (WGS) entry which is preliminary data.</text>
</comment>
<evidence type="ECO:0000313" key="2">
    <source>
        <dbReference type="Proteomes" id="UP000245912"/>
    </source>
</evidence>
<evidence type="ECO:0000313" key="1">
    <source>
        <dbReference type="EMBL" id="PVI95443.1"/>
    </source>
</evidence>
<dbReference type="EMBL" id="QDLQ01000014">
    <property type="protein sequence ID" value="PVI95443.1"/>
    <property type="molecule type" value="Genomic_DNA"/>
</dbReference>
<dbReference type="Proteomes" id="UP000245912">
    <property type="component" value="Unassembled WGS sequence"/>
</dbReference>
<dbReference type="AlphaFoldDB" id="A0A2T8T191"/>
<accession>A0A2T8T191</accession>
<name>A0A2T8T191_SALER</name>
<gene>
    <name evidence="1" type="ORF">C4860_18725</name>
</gene>